<dbReference type="InterPro" id="IPR036097">
    <property type="entry name" value="HisK_dim/P_sf"/>
</dbReference>
<feature type="domain" description="Histidine kinase" evidence="8">
    <location>
        <begin position="694"/>
        <end position="906"/>
    </location>
</feature>
<dbReference type="NCBIfam" id="TIGR00229">
    <property type="entry name" value="sensory_box"/>
    <property type="match status" value="3"/>
</dbReference>
<feature type="coiled-coil region" evidence="6">
    <location>
        <begin position="228"/>
        <end position="276"/>
    </location>
</feature>
<dbReference type="InterPro" id="IPR000014">
    <property type="entry name" value="PAS"/>
</dbReference>
<dbReference type="InterPro" id="IPR005467">
    <property type="entry name" value="His_kinase_dom"/>
</dbReference>
<dbReference type="PRINTS" id="PR00344">
    <property type="entry name" value="BCTRLSENSOR"/>
</dbReference>
<dbReference type="PANTHER" id="PTHR43304">
    <property type="entry name" value="PHYTOCHROME-LIKE PROTEIN CPH1"/>
    <property type="match status" value="1"/>
</dbReference>
<dbReference type="InterPro" id="IPR003594">
    <property type="entry name" value="HATPase_dom"/>
</dbReference>
<dbReference type="InterPro" id="IPR036890">
    <property type="entry name" value="HATPase_C_sf"/>
</dbReference>
<evidence type="ECO:0000313" key="11">
    <source>
        <dbReference type="EMBL" id="MBJ6725761.1"/>
    </source>
</evidence>
<dbReference type="SUPFAM" id="SSF55785">
    <property type="entry name" value="PYP-like sensor domain (PAS domain)"/>
    <property type="match status" value="4"/>
</dbReference>
<keyword evidence="7" id="KW-0812">Transmembrane</keyword>
<evidence type="ECO:0000256" key="7">
    <source>
        <dbReference type="SAM" id="Phobius"/>
    </source>
</evidence>
<dbReference type="CDD" id="cd00082">
    <property type="entry name" value="HisKA"/>
    <property type="match status" value="1"/>
</dbReference>
<dbReference type="InterPro" id="IPR003661">
    <property type="entry name" value="HisK_dim/P_dom"/>
</dbReference>
<dbReference type="Pfam" id="PF02518">
    <property type="entry name" value="HATPase_c"/>
    <property type="match status" value="1"/>
</dbReference>
<keyword evidence="7" id="KW-1133">Transmembrane helix</keyword>
<dbReference type="InterPro" id="IPR013655">
    <property type="entry name" value="PAS_fold_3"/>
</dbReference>
<feature type="domain" description="PAS" evidence="9">
    <location>
        <begin position="523"/>
        <end position="593"/>
    </location>
</feature>
<dbReference type="RefSeq" id="WP_199384650.1">
    <property type="nucleotide sequence ID" value="NZ_JAEMHM010000010.1"/>
</dbReference>
<dbReference type="SUPFAM" id="SSF55874">
    <property type="entry name" value="ATPase domain of HSP90 chaperone/DNA topoisomerase II/histidine kinase"/>
    <property type="match status" value="1"/>
</dbReference>
<dbReference type="InterPro" id="IPR052162">
    <property type="entry name" value="Sensor_kinase/Photoreceptor"/>
</dbReference>
<comment type="catalytic activity">
    <reaction evidence="1">
        <text>ATP + protein L-histidine = ADP + protein N-phospho-L-histidine.</text>
        <dbReference type="EC" id="2.7.13.3"/>
    </reaction>
</comment>
<feature type="domain" description="PAC" evidence="10">
    <location>
        <begin position="597"/>
        <end position="649"/>
    </location>
</feature>
<dbReference type="Pfam" id="PF08447">
    <property type="entry name" value="PAS_3"/>
    <property type="match status" value="3"/>
</dbReference>
<keyword evidence="4" id="KW-0808">Transferase</keyword>
<dbReference type="Gene3D" id="1.10.287.130">
    <property type="match status" value="1"/>
</dbReference>
<dbReference type="Gene3D" id="2.10.70.100">
    <property type="match status" value="1"/>
</dbReference>
<dbReference type="InterPro" id="IPR000700">
    <property type="entry name" value="PAS-assoc_C"/>
</dbReference>
<dbReference type="InterPro" id="IPR001610">
    <property type="entry name" value="PAC"/>
</dbReference>
<dbReference type="Proteomes" id="UP000636888">
    <property type="component" value="Unassembled WGS sequence"/>
</dbReference>
<evidence type="ECO:0000256" key="6">
    <source>
        <dbReference type="SAM" id="Coils"/>
    </source>
</evidence>
<evidence type="ECO:0000259" key="10">
    <source>
        <dbReference type="PROSITE" id="PS50113"/>
    </source>
</evidence>
<proteinExistence type="predicted"/>
<evidence type="ECO:0000256" key="5">
    <source>
        <dbReference type="ARBA" id="ARBA00022777"/>
    </source>
</evidence>
<feature type="transmembrane region" description="Helical" evidence="7">
    <location>
        <begin position="33"/>
        <end position="49"/>
    </location>
</feature>
<feature type="domain" description="PAS" evidence="9">
    <location>
        <begin position="110"/>
        <end position="182"/>
    </location>
</feature>
<feature type="domain" description="PAC" evidence="10">
    <location>
        <begin position="471"/>
        <end position="522"/>
    </location>
</feature>
<dbReference type="AlphaFoldDB" id="A0A8J7LZ18"/>
<dbReference type="PROSITE" id="PS50113">
    <property type="entry name" value="PAC"/>
    <property type="match status" value="4"/>
</dbReference>
<gene>
    <name evidence="11" type="ORF">JFN93_13660</name>
</gene>
<dbReference type="SMART" id="SM00086">
    <property type="entry name" value="PAC"/>
    <property type="match status" value="4"/>
</dbReference>
<keyword evidence="6" id="KW-0175">Coiled coil</keyword>
<feature type="domain" description="PAS" evidence="9">
    <location>
        <begin position="266"/>
        <end position="300"/>
    </location>
</feature>
<evidence type="ECO:0000313" key="12">
    <source>
        <dbReference type="Proteomes" id="UP000636888"/>
    </source>
</evidence>
<reference evidence="11" key="1">
    <citation type="submission" date="2020-12" db="EMBL/GenBank/DDBJ databases">
        <title>Geomonas sp. Red875, isolated from river sediment.</title>
        <authorList>
            <person name="Xu Z."/>
            <person name="Zhang Z."/>
            <person name="Masuda Y."/>
            <person name="Itoh H."/>
            <person name="Senoo K."/>
        </authorList>
    </citation>
    <scope>NUCLEOTIDE SEQUENCE</scope>
    <source>
        <strain evidence="11">Red875</strain>
    </source>
</reference>
<dbReference type="GO" id="GO:0000155">
    <property type="term" value="F:phosphorelay sensor kinase activity"/>
    <property type="evidence" value="ECO:0007669"/>
    <property type="project" value="InterPro"/>
</dbReference>
<dbReference type="CDD" id="cd00130">
    <property type="entry name" value="PAS"/>
    <property type="match status" value="3"/>
</dbReference>
<dbReference type="SMART" id="SM00387">
    <property type="entry name" value="HATPase_c"/>
    <property type="match status" value="1"/>
</dbReference>
<dbReference type="Pfam" id="PF08448">
    <property type="entry name" value="PAS_4"/>
    <property type="match status" value="1"/>
</dbReference>
<dbReference type="SUPFAM" id="SSF47384">
    <property type="entry name" value="Homodimeric domain of signal transducing histidine kinase"/>
    <property type="match status" value="1"/>
</dbReference>
<accession>A0A8J7LZ18</accession>
<name>A0A8J7LZ18_9BACT</name>
<dbReference type="InterPro" id="IPR013656">
    <property type="entry name" value="PAS_4"/>
</dbReference>
<dbReference type="InterPro" id="IPR035965">
    <property type="entry name" value="PAS-like_dom_sf"/>
</dbReference>
<evidence type="ECO:0000256" key="4">
    <source>
        <dbReference type="ARBA" id="ARBA00022679"/>
    </source>
</evidence>
<organism evidence="11 12">
    <name type="scientific">Geomesophilobacter sediminis</name>
    <dbReference type="NCBI Taxonomy" id="2798584"/>
    <lineage>
        <taxon>Bacteria</taxon>
        <taxon>Pseudomonadati</taxon>
        <taxon>Thermodesulfobacteriota</taxon>
        <taxon>Desulfuromonadia</taxon>
        <taxon>Geobacterales</taxon>
        <taxon>Geobacteraceae</taxon>
        <taxon>Geomesophilobacter</taxon>
    </lineage>
</organism>
<protein>
    <recommendedName>
        <fullName evidence="2">histidine kinase</fullName>
        <ecNumber evidence="2">2.7.13.3</ecNumber>
    </recommendedName>
</protein>
<dbReference type="EC" id="2.7.13.3" evidence="2"/>
<dbReference type="PROSITE" id="PS50112">
    <property type="entry name" value="PAS"/>
    <property type="match status" value="3"/>
</dbReference>
<comment type="caution">
    <text evidence="11">The sequence shown here is derived from an EMBL/GenBank/DDBJ whole genome shotgun (WGS) entry which is preliminary data.</text>
</comment>
<evidence type="ECO:0000256" key="3">
    <source>
        <dbReference type="ARBA" id="ARBA00022553"/>
    </source>
</evidence>
<dbReference type="Gene3D" id="3.30.565.10">
    <property type="entry name" value="Histidine kinase-like ATPase, C-terminal domain"/>
    <property type="match status" value="1"/>
</dbReference>
<dbReference type="InterPro" id="IPR004358">
    <property type="entry name" value="Sig_transdc_His_kin-like_C"/>
</dbReference>
<evidence type="ECO:0000259" key="8">
    <source>
        <dbReference type="PROSITE" id="PS50109"/>
    </source>
</evidence>
<keyword evidence="3" id="KW-0597">Phosphoprotein</keyword>
<evidence type="ECO:0000256" key="2">
    <source>
        <dbReference type="ARBA" id="ARBA00012438"/>
    </source>
</evidence>
<keyword evidence="5" id="KW-0418">Kinase</keyword>
<evidence type="ECO:0000256" key="1">
    <source>
        <dbReference type="ARBA" id="ARBA00000085"/>
    </source>
</evidence>
<dbReference type="SMART" id="SM00091">
    <property type="entry name" value="PAS"/>
    <property type="match status" value="4"/>
</dbReference>
<keyword evidence="12" id="KW-1185">Reference proteome</keyword>
<feature type="domain" description="PAC" evidence="10">
    <location>
        <begin position="185"/>
        <end position="237"/>
    </location>
</feature>
<dbReference type="PROSITE" id="PS50109">
    <property type="entry name" value="HIS_KIN"/>
    <property type="match status" value="1"/>
</dbReference>
<dbReference type="EMBL" id="JAEMHM010000010">
    <property type="protein sequence ID" value="MBJ6725761.1"/>
    <property type="molecule type" value="Genomic_DNA"/>
</dbReference>
<sequence length="906" mass="102882">MKSLVLIVVALSAIFQFIAAFMAIRLIRVSGRLVAWVFLAVGFLVMGMRRAVTITHIGEGLSRGDMPAEILALLISLLLLCGISMIGPLFSRINHEQNELAKIHQELVENEIRYRTVADFTSDWEFWLAPDHTFKYISPSCEELSGYTPEDFYRSPQLMSEIIHPEDLPRYRSHTHNIRENGLPEPIDFRIITRDGQERWIAHVCRPVVGTDGVPLGQRASNRDITERKRVEAELRKSEQRFRELNEALEQRIAEREQAERELREQEGRLRMVLETLPVGVWIVDAEGVIVFGNQAGQRIWSGAQYVGVEQYDKYKGWWSNTGVRIEPEKWGAARAVTRGDTSLNEEIDIECFDGARKTILHSAVPLRDAGQRITGAVIINQDISYRKQAEQALMRREADLRRAQEIAKIGSWTYAMADEIWWSDELYRIYGVSPETFIPTIGSFLNLIHPDDRAAMETWMQACSADENPGELVFRIIWPDGTIRFISGRGELVHDLQTGLHMAGTGQDITERKQAEKALAESESAFRATFEQAAVGMARMAPDGRWLLVNQRLCDVVGYSRDELLGLRLQDITYPDELDSVLGNMREMLAGNLDTFSMEKRYIRKDDSVVWINLTVGLVRDCAGAPDYFTCVVEDISMRKRAEEALTEKQRLLEELNLNLERRIADAVSDLREKDRILMLQGRQAAMGEMIGNIAHQWRQPLNTLGLIVQELLITYGREEFSKEILKANVEKAMGLISHMSKTIEDFRNYFKPDKEKILFNVNQAVAKTLSLVEPSLKRLEITMDVIEKADAEISGYANEYSQVLLNILLNCRDAFEVGPRDRARVIAITIFTDHGRSVVTIADNAGGIPDNIIHKIFDPYFTTKDPDKGTGIGLYMAKTIIEKNMGGRLTVRNTGDGAEFRIEV</sequence>
<dbReference type="Gene3D" id="3.30.450.20">
    <property type="entry name" value="PAS domain"/>
    <property type="match status" value="4"/>
</dbReference>
<feature type="domain" description="PAC" evidence="10">
    <location>
        <begin position="344"/>
        <end position="396"/>
    </location>
</feature>
<feature type="transmembrane region" description="Helical" evidence="7">
    <location>
        <begin position="70"/>
        <end position="90"/>
    </location>
</feature>
<keyword evidence="7" id="KW-0472">Membrane</keyword>
<dbReference type="PANTHER" id="PTHR43304:SF1">
    <property type="entry name" value="PAC DOMAIN-CONTAINING PROTEIN"/>
    <property type="match status" value="1"/>
</dbReference>
<evidence type="ECO:0000259" key="9">
    <source>
        <dbReference type="PROSITE" id="PS50112"/>
    </source>
</evidence>